<organism evidence="2 3">
    <name type="scientific">Cystobacter fuscus (strain ATCC 25194 / DSM 2262 / NBRC 100088 / M29)</name>
    <dbReference type="NCBI Taxonomy" id="1242864"/>
    <lineage>
        <taxon>Bacteria</taxon>
        <taxon>Pseudomonadati</taxon>
        <taxon>Myxococcota</taxon>
        <taxon>Myxococcia</taxon>
        <taxon>Myxococcales</taxon>
        <taxon>Cystobacterineae</taxon>
        <taxon>Archangiaceae</taxon>
        <taxon>Cystobacter</taxon>
    </lineage>
</organism>
<feature type="domain" description="Immunity MXAN-0049 protein" evidence="1">
    <location>
        <begin position="10"/>
        <end position="55"/>
    </location>
</feature>
<dbReference type="Pfam" id="PF07791">
    <property type="entry name" value="Imm11"/>
    <property type="match status" value="1"/>
</dbReference>
<dbReference type="AlphaFoldDB" id="S9PRA7"/>
<dbReference type="Proteomes" id="UP000011682">
    <property type="component" value="Unassembled WGS sequence"/>
</dbReference>
<evidence type="ECO:0000313" key="3">
    <source>
        <dbReference type="Proteomes" id="UP000011682"/>
    </source>
</evidence>
<gene>
    <name evidence="2" type="ORF">D187_000472</name>
</gene>
<dbReference type="EMBL" id="ANAH02000001">
    <property type="protein sequence ID" value="EPX65047.1"/>
    <property type="molecule type" value="Genomic_DNA"/>
</dbReference>
<proteinExistence type="predicted"/>
<comment type="caution">
    <text evidence="2">The sequence shown here is derived from an EMBL/GenBank/DDBJ whole genome shotgun (WGS) entry which is preliminary data.</text>
</comment>
<dbReference type="InterPro" id="IPR012433">
    <property type="entry name" value="Imm11"/>
</dbReference>
<evidence type="ECO:0000259" key="1">
    <source>
        <dbReference type="Pfam" id="PF07791"/>
    </source>
</evidence>
<name>S9PRA7_CYSF2</name>
<reference evidence="2" key="1">
    <citation type="submission" date="2013-05" db="EMBL/GenBank/DDBJ databases">
        <title>Genome assembly of Cystobacter fuscus DSM 2262.</title>
        <authorList>
            <person name="Sharma G."/>
            <person name="Khatri I."/>
            <person name="Kaur C."/>
            <person name="Mayilraj S."/>
            <person name="Subramanian S."/>
        </authorList>
    </citation>
    <scope>NUCLEOTIDE SEQUENCE [LARGE SCALE GENOMIC DNA]</scope>
    <source>
        <strain evidence="2">DSM 2262</strain>
    </source>
</reference>
<evidence type="ECO:0000313" key="2">
    <source>
        <dbReference type="EMBL" id="EPX65047.1"/>
    </source>
</evidence>
<sequence length="55" mass="6227">MGHYRNVVGLKVDPEKVGDAHIFRPWGWPVALIVSERVKRALEDEGLSGPRFIEV</sequence>
<protein>
    <recommendedName>
        <fullName evidence="1">Immunity MXAN-0049 protein domain-containing protein</fullName>
    </recommendedName>
</protein>
<accession>S9PRA7</accession>
<keyword evidence="3" id="KW-1185">Reference proteome</keyword>